<accession>A0A9P0A5M4</accession>
<evidence type="ECO:0000313" key="3">
    <source>
        <dbReference type="EMBL" id="CAH0386963.1"/>
    </source>
</evidence>
<gene>
    <name evidence="3" type="ORF">BEMITA_LOCUS6025</name>
</gene>
<keyword evidence="1" id="KW-0472">Membrane</keyword>
<name>A0A9P0A5M4_BEMTA</name>
<reference evidence="3" key="1">
    <citation type="submission" date="2021-12" db="EMBL/GenBank/DDBJ databases">
        <authorList>
            <person name="King R."/>
        </authorList>
    </citation>
    <scope>NUCLEOTIDE SEQUENCE</scope>
</reference>
<dbReference type="Proteomes" id="UP001152759">
    <property type="component" value="Chromosome 3"/>
</dbReference>
<dbReference type="KEGG" id="btab:109043391"/>
<organism evidence="3 4">
    <name type="scientific">Bemisia tabaci</name>
    <name type="common">Sweetpotato whitefly</name>
    <name type="synonym">Aleurodes tabaci</name>
    <dbReference type="NCBI Taxonomy" id="7038"/>
    <lineage>
        <taxon>Eukaryota</taxon>
        <taxon>Metazoa</taxon>
        <taxon>Ecdysozoa</taxon>
        <taxon>Arthropoda</taxon>
        <taxon>Hexapoda</taxon>
        <taxon>Insecta</taxon>
        <taxon>Pterygota</taxon>
        <taxon>Neoptera</taxon>
        <taxon>Paraneoptera</taxon>
        <taxon>Hemiptera</taxon>
        <taxon>Sternorrhyncha</taxon>
        <taxon>Aleyrodoidea</taxon>
        <taxon>Aleyrodidae</taxon>
        <taxon>Aleyrodinae</taxon>
        <taxon>Bemisia</taxon>
    </lineage>
</organism>
<dbReference type="Gene3D" id="6.10.250.3010">
    <property type="match status" value="1"/>
</dbReference>
<keyword evidence="2" id="KW-0732">Signal</keyword>
<evidence type="ECO:0000256" key="2">
    <source>
        <dbReference type="SAM" id="SignalP"/>
    </source>
</evidence>
<evidence type="ECO:0000313" key="4">
    <source>
        <dbReference type="Proteomes" id="UP001152759"/>
    </source>
</evidence>
<dbReference type="AlphaFoldDB" id="A0A9P0A5M4"/>
<protein>
    <submittedName>
        <fullName evidence="3">Uncharacterized protein</fullName>
    </submittedName>
</protein>
<keyword evidence="1" id="KW-0812">Transmembrane</keyword>
<feature type="chain" id="PRO_5040225660" evidence="2">
    <location>
        <begin position="21"/>
        <end position="553"/>
    </location>
</feature>
<feature type="signal peptide" evidence="2">
    <location>
        <begin position="1"/>
        <end position="20"/>
    </location>
</feature>
<sequence length="553" mass="63224">MIRSLFLLIIFLIEGPNITANPTLPTNLHRLVVPTIPPLSLTRESYNATLSIAPESLEGIIGRRLKVYAFCKGQLFSNCNDCEKERVGLPPSFPELQGWYKNKHCTIGKVCQSSADWFGTGDCTGLDAQRCHEEGPFEEVVEGGLRQLKDDKGCYTSALHDTCTQDFACSLESNRYPVHLFTDDDSVRAKIVLPDDRAYTLNRTAHKIYIPLDSASSLAFFPEPRFEIKQYNIKVSCYKKFGTDPLCQLPQDPNFPDLANTIIQLNEGRDAGSVRNVHLKVHQLIFEIPDNNKVYLPNSSVKSVARRRREILQRIPELRSLENAVFYVAHESAYNDFNIIKSVDNVRNVLIQLLKSVSYRDPEVLGRVSGHNRQTSWFSENLFAFRDENFETAADPNSNCNERGQIFKDGSFVKRMKGDLCYEAADVSSKVDNVNLFEDSPYVFSDVSIQKFVTRLGKASQPSGQKSEWYAESPWYSRRKESEEKDKSQISKTKMFLQESGYVIAWSLFALHLYKIFKEMNTFHFLCLTVGFCAWIYICFLHPQIKRIVDAFY</sequence>
<feature type="transmembrane region" description="Helical" evidence="1">
    <location>
        <begin position="525"/>
        <end position="545"/>
    </location>
</feature>
<evidence type="ECO:0000256" key="1">
    <source>
        <dbReference type="SAM" id="Phobius"/>
    </source>
</evidence>
<proteinExistence type="predicted"/>
<keyword evidence="1" id="KW-1133">Transmembrane helix</keyword>
<keyword evidence="4" id="KW-1185">Reference proteome</keyword>
<dbReference type="EMBL" id="OU963864">
    <property type="protein sequence ID" value="CAH0386963.1"/>
    <property type="molecule type" value="Genomic_DNA"/>
</dbReference>